<evidence type="ECO:0000259" key="14">
    <source>
        <dbReference type="PROSITE" id="PS50950"/>
    </source>
</evidence>
<keyword evidence="13" id="KW-1133">Transmembrane helix</keyword>
<keyword evidence="11" id="KW-0131">Cell cycle</keyword>
<keyword evidence="8 12" id="KW-0238">DNA-binding</keyword>
<dbReference type="SUPFAM" id="SSF57716">
    <property type="entry name" value="Glucocorticoid receptor-like (DNA-binding domain)"/>
    <property type="match status" value="1"/>
</dbReference>
<keyword evidence="6" id="KW-0805">Transcription regulation</keyword>
<organism evidence="15 16">
    <name type="scientific">Temnothorax longispinosus</name>
    <dbReference type="NCBI Taxonomy" id="300112"/>
    <lineage>
        <taxon>Eukaryota</taxon>
        <taxon>Metazoa</taxon>
        <taxon>Ecdysozoa</taxon>
        <taxon>Arthropoda</taxon>
        <taxon>Hexapoda</taxon>
        <taxon>Insecta</taxon>
        <taxon>Pterygota</taxon>
        <taxon>Neoptera</taxon>
        <taxon>Endopterygota</taxon>
        <taxon>Hymenoptera</taxon>
        <taxon>Apocrita</taxon>
        <taxon>Aculeata</taxon>
        <taxon>Formicoidea</taxon>
        <taxon>Formicidae</taxon>
        <taxon>Myrmicinae</taxon>
        <taxon>Temnothorax</taxon>
    </lineage>
</organism>
<evidence type="ECO:0000256" key="5">
    <source>
        <dbReference type="ARBA" id="ARBA00022833"/>
    </source>
</evidence>
<dbReference type="PANTHER" id="PTHR46600">
    <property type="entry name" value="THAP DOMAIN-CONTAINING"/>
    <property type="match status" value="1"/>
</dbReference>
<feature type="transmembrane region" description="Helical" evidence="13">
    <location>
        <begin position="12"/>
        <end position="28"/>
    </location>
</feature>
<evidence type="ECO:0000313" key="16">
    <source>
        <dbReference type="Proteomes" id="UP000310200"/>
    </source>
</evidence>
<keyword evidence="5" id="KW-0862">Zinc</keyword>
<evidence type="ECO:0000256" key="11">
    <source>
        <dbReference type="ARBA" id="ARBA00023306"/>
    </source>
</evidence>
<dbReference type="InterPro" id="IPR038441">
    <property type="entry name" value="THAP_Znf_sf"/>
</dbReference>
<keyword evidence="3" id="KW-0479">Metal-binding</keyword>
<dbReference type="GO" id="GO:0043565">
    <property type="term" value="F:sequence-specific DNA binding"/>
    <property type="evidence" value="ECO:0007669"/>
    <property type="project" value="InterPro"/>
</dbReference>
<dbReference type="SMART" id="SM00980">
    <property type="entry name" value="THAP"/>
    <property type="match status" value="1"/>
</dbReference>
<dbReference type="InterPro" id="IPR026516">
    <property type="entry name" value="THAP1/10"/>
</dbReference>
<evidence type="ECO:0000256" key="2">
    <source>
        <dbReference type="ARBA" id="ARBA00006177"/>
    </source>
</evidence>
<protein>
    <recommendedName>
        <fullName evidence="14">THAP-type domain-containing protein</fullName>
    </recommendedName>
</protein>
<evidence type="ECO:0000256" key="9">
    <source>
        <dbReference type="ARBA" id="ARBA00023163"/>
    </source>
</evidence>
<feature type="domain" description="THAP-type" evidence="14">
    <location>
        <begin position="49"/>
        <end position="126"/>
    </location>
</feature>
<keyword evidence="13" id="KW-0472">Membrane</keyword>
<dbReference type="PANTHER" id="PTHR46600:SF1">
    <property type="entry name" value="THAP DOMAIN-CONTAINING PROTEIN 1"/>
    <property type="match status" value="1"/>
</dbReference>
<evidence type="ECO:0000256" key="6">
    <source>
        <dbReference type="ARBA" id="ARBA00023015"/>
    </source>
</evidence>
<keyword evidence="9" id="KW-0804">Transcription</keyword>
<accession>A0A4S2JNB5</accession>
<dbReference type="Gene3D" id="6.20.210.20">
    <property type="entry name" value="THAP domain"/>
    <property type="match status" value="1"/>
</dbReference>
<keyword evidence="16" id="KW-1185">Reference proteome</keyword>
<keyword evidence="10" id="KW-0539">Nucleus</keyword>
<sequence length="204" mass="24354">MVWYIYQSCYRWLLLVLVRFGTLWLLIPESRKKSPKVKKEVPFVHNINMVVRCCIKTCKRNNKDDKEHSFFSFPSDLKITQKWLEFLGTKNVSGYQRICSDHFEEKCFKKIYPRRLLRNDAIPTINIRNLSPSENRLEEDVISNNYDIEQEQSSNEITADANHRVETPIDILMTSDMIQITSKNIDRIIIFTKDGKKHQYWFNK</sequence>
<dbReference type="AlphaFoldDB" id="A0A4S2JNB5"/>
<keyword evidence="13" id="KW-0812">Transmembrane</keyword>
<evidence type="ECO:0000256" key="13">
    <source>
        <dbReference type="SAM" id="Phobius"/>
    </source>
</evidence>
<evidence type="ECO:0000256" key="1">
    <source>
        <dbReference type="ARBA" id="ARBA00004642"/>
    </source>
</evidence>
<dbReference type="InterPro" id="IPR006612">
    <property type="entry name" value="THAP_Znf"/>
</dbReference>
<evidence type="ECO:0000256" key="7">
    <source>
        <dbReference type="ARBA" id="ARBA00023054"/>
    </source>
</evidence>
<comment type="similarity">
    <text evidence="2">Belongs to the THAP1 family.</text>
</comment>
<dbReference type="GO" id="GO:0005654">
    <property type="term" value="C:nucleoplasm"/>
    <property type="evidence" value="ECO:0007669"/>
    <property type="project" value="UniProtKB-SubCell"/>
</dbReference>
<dbReference type="SMART" id="SM00692">
    <property type="entry name" value="DM3"/>
    <property type="match status" value="1"/>
</dbReference>
<keyword evidence="7" id="KW-0175">Coiled coil</keyword>
<name>A0A4S2JNB5_9HYME</name>
<dbReference type="EMBL" id="QBLH01003640">
    <property type="protein sequence ID" value="TGZ36976.1"/>
    <property type="molecule type" value="Genomic_DNA"/>
</dbReference>
<evidence type="ECO:0000256" key="3">
    <source>
        <dbReference type="ARBA" id="ARBA00022723"/>
    </source>
</evidence>
<evidence type="ECO:0000256" key="8">
    <source>
        <dbReference type="ARBA" id="ARBA00023125"/>
    </source>
</evidence>
<evidence type="ECO:0000313" key="15">
    <source>
        <dbReference type="EMBL" id="TGZ36976.1"/>
    </source>
</evidence>
<evidence type="ECO:0000256" key="12">
    <source>
        <dbReference type="PROSITE-ProRule" id="PRU00309"/>
    </source>
</evidence>
<dbReference type="PROSITE" id="PS50950">
    <property type="entry name" value="ZF_THAP"/>
    <property type="match status" value="1"/>
</dbReference>
<gene>
    <name evidence="15" type="ORF">DBV15_12746</name>
</gene>
<comment type="subcellular location">
    <subcellularLocation>
        <location evidence="1">Nucleus</location>
        <location evidence="1">Nucleoplasm</location>
    </subcellularLocation>
</comment>
<dbReference type="Pfam" id="PF05485">
    <property type="entry name" value="THAP"/>
    <property type="match status" value="1"/>
</dbReference>
<evidence type="ECO:0000256" key="10">
    <source>
        <dbReference type="ARBA" id="ARBA00023242"/>
    </source>
</evidence>
<dbReference type="Proteomes" id="UP000310200">
    <property type="component" value="Unassembled WGS sequence"/>
</dbReference>
<comment type="caution">
    <text evidence="15">The sequence shown here is derived from an EMBL/GenBank/DDBJ whole genome shotgun (WGS) entry which is preliminary data.</text>
</comment>
<evidence type="ECO:0000256" key="4">
    <source>
        <dbReference type="ARBA" id="ARBA00022771"/>
    </source>
</evidence>
<dbReference type="GO" id="GO:0008270">
    <property type="term" value="F:zinc ion binding"/>
    <property type="evidence" value="ECO:0007669"/>
    <property type="project" value="UniProtKB-KW"/>
</dbReference>
<keyword evidence="4 12" id="KW-0863">Zinc-finger</keyword>
<proteinExistence type="inferred from homology"/>
<reference evidence="15 16" key="1">
    <citation type="journal article" date="2019" name="Philos. Trans. R. Soc. Lond., B, Biol. Sci.">
        <title>Ant behaviour and brain gene expression of defending hosts depend on the ecological success of the intruding social parasite.</title>
        <authorList>
            <person name="Kaur R."/>
            <person name="Stoldt M."/>
            <person name="Jongepier E."/>
            <person name="Feldmeyer B."/>
            <person name="Menzel F."/>
            <person name="Bornberg-Bauer E."/>
            <person name="Foitzik S."/>
        </authorList>
    </citation>
    <scope>NUCLEOTIDE SEQUENCE [LARGE SCALE GENOMIC DNA]</scope>
    <source>
        <tissue evidence="15">Whole body</tissue>
    </source>
</reference>